<dbReference type="CDD" id="cd06464">
    <property type="entry name" value="ACD_sHsps-like"/>
    <property type="match status" value="1"/>
</dbReference>
<dbReference type="InterPro" id="IPR031107">
    <property type="entry name" value="Small_HSP"/>
</dbReference>
<dbReference type="InterPro" id="IPR002068">
    <property type="entry name" value="A-crystallin/Hsp20_dom"/>
</dbReference>
<comment type="similarity">
    <text evidence="2 3">Belongs to the small heat shock protein (HSP20) family.</text>
</comment>
<dbReference type="SUPFAM" id="SSF49764">
    <property type="entry name" value="HSP20-like chaperones"/>
    <property type="match status" value="1"/>
</dbReference>
<evidence type="ECO:0000313" key="7">
    <source>
        <dbReference type="Proteomes" id="UP001445335"/>
    </source>
</evidence>
<comment type="caution">
    <text evidence="6">The sequence shown here is derived from an EMBL/GenBank/DDBJ whole genome shotgun (WGS) entry which is preliminary data.</text>
</comment>
<accession>A0AAW1RMA7</accession>
<name>A0AAW1RMA7_9CHLO</name>
<gene>
    <name evidence="6" type="ORF">WJX81_003824</name>
</gene>
<evidence type="ECO:0000256" key="2">
    <source>
        <dbReference type="PROSITE-ProRule" id="PRU00285"/>
    </source>
</evidence>
<dbReference type="Proteomes" id="UP001445335">
    <property type="component" value="Unassembled WGS sequence"/>
</dbReference>
<dbReference type="EMBL" id="JALJOU010000031">
    <property type="protein sequence ID" value="KAK9834852.1"/>
    <property type="molecule type" value="Genomic_DNA"/>
</dbReference>
<feature type="compositionally biased region" description="Polar residues" evidence="4">
    <location>
        <begin position="1"/>
        <end position="15"/>
    </location>
</feature>
<dbReference type="PANTHER" id="PTHR11527">
    <property type="entry name" value="HEAT-SHOCK PROTEIN 20 FAMILY MEMBER"/>
    <property type="match status" value="1"/>
</dbReference>
<dbReference type="Pfam" id="PF00011">
    <property type="entry name" value="HSP20"/>
    <property type="match status" value="1"/>
</dbReference>
<feature type="region of interest" description="Disordered" evidence="4">
    <location>
        <begin position="1"/>
        <end position="23"/>
    </location>
</feature>
<dbReference type="PROSITE" id="PS01031">
    <property type="entry name" value="SHSP"/>
    <property type="match status" value="1"/>
</dbReference>
<evidence type="ECO:0000256" key="3">
    <source>
        <dbReference type="RuleBase" id="RU003616"/>
    </source>
</evidence>
<protein>
    <recommendedName>
        <fullName evidence="5">SHSP domain-containing protein</fullName>
    </recommendedName>
</protein>
<feature type="region of interest" description="Disordered" evidence="4">
    <location>
        <begin position="135"/>
        <end position="192"/>
    </location>
</feature>
<keyword evidence="7" id="KW-1185">Reference proteome</keyword>
<keyword evidence="1" id="KW-0346">Stress response</keyword>
<sequence>MMTRSSAVASTSRPSAPQCRAPAQGLPLSMWLPQRPNLRMARTAACRPGMSGSSAYGPFVWNWNTSGMAARQWAQIMRDLADGKVPSGVENGDAFSETAAAMALPMDVDETQDAFIYTADVPGLEKGDLKIRVNQQDRQLTISGERRRKPANGNADAERDEDAEPAARQQRSERRFGKFRRQLKLPETADPDAVSARVDKGVLMLTVSKRAEAARPVYKDIFVD</sequence>
<dbReference type="InterPro" id="IPR008978">
    <property type="entry name" value="HSP20-like_chaperone"/>
</dbReference>
<proteinExistence type="inferred from homology"/>
<evidence type="ECO:0000256" key="4">
    <source>
        <dbReference type="SAM" id="MobiDB-lite"/>
    </source>
</evidence>
<evidence type="ECO:0000313" key="6">
    <source>
        <dbReference type="EMBL" id="KAK9834852.1"/>
    </source>
</evidence>
<evidence type="ECO:0000256" key="1">
    <source>
        <dbReference type="ARBA" id="ARBA00023016"/>
    </source>
</evidence>
<reference evidence="6 7" key="1">
    <citation type="journal article" date="2024" name="Nat. Commun.">
        <title>Phylogenomics reveals the evolutionary origins of lichenization in chlorophyte algae.</title>
        <authorList>
            <person name="Puginier C."/>
            <person name="Libourel C."/>
            <person name="Otte J."/>
            <person name="Skaloud P."/>
            <person name="Haon M."/>
            <person name="Grisel S."/>
            <person name="Petersen M."/>
            <person name="Berrin J.G."/>
            <person name="Delaux P.M."/>
            <person name="Dal Grande F."/>
            <person name="Keller J."/>
        </authorList>
    </citation>
    <scope>NUCLEOTIDE SEQUENCE [LARGE SCALE GENOMIC DNA]</scope>
    <source>
        <strain evidence="6 7">SAG 245.80</strain>
    </source>
</reference>
<dbReference type="Gene3D" id="2.60.40.790">
    <property type="match status" value="1"/>
</dbReference>
<organism evidence="6 7">
    <name type="scientific">Elliptochloris bilobata</name>
    <dbReference type="NCBI Taxonomy" id="381761"/>
    <lineage>
        <taxon>Eukaryota</taxon>
        <taxon>Viridiplantae</taxon>
        <taxon>Chlorophyta</taxon>
        <taxon>core chlorophytes</taxon>
        <taxon>Trebouxiophyceae</taxon>
        <taxon>Trebouxiophyceae incertae sedis</taxon>
        <taxon>Elliptochloris clade</taxon>
        <taxon>Elliptochloris</taxon>
    </lineage>
</organism>
<feature type="domain" description="SHSP" evidence="5">
    <location>
        <begin position="97"/>
        <end position="224"/>
    </location>
</feature>
<dbReference type="AlphaFoldDB" id="A0AAW1RMA7"/>
<evidence type="ECO:0000259" key="5">
    <source>
        <dbReference type="PROSITE" id="PS01031"/>
    </source>
</evidence>